<evidence type="ECO:0000313" key="2">
    <source>
        <dbReference type="EMBL" id="GGL59567.1"/>
    </source>
</evidence>
<evidence type="ECO:0000256" key="1">
    <source>
        <dbReference type="SAM" id="Phobius"/>
    </source>
</evidence>
<comment type="caution">
    <text evidence="2">The sequence shown here is derived from an EMBL/GenBank/DDBJ whole genome shotgun (WGS) entry which is preliminary data.</text>
</comment>
<reference evidence="2" key="2">
    <citation type="submission" date="2020-09" db="EMBL/GenBank/DDBJ databases">
        <authorList>
            <person name="Sun Q."/>
            <person name="Zhou Y."/>
        </authorList>
    </citation>
    <scope>NUCLEOTIDE SEQUENCE</scope>
    <source>
        <strain evidence="2">CGMCC 4.7306</strain>
    </source>
</reference>
<sequence length="124" mass="13320">MLVAFIGAASVVIAAVITGVWTVIAESTDHARAQQEADILSKLDTNSDAARWLREIIDSRVGRWHRRIFRPKQGQVHAVYGATVARSMEPKPAVVAPPSWIIVLVFAVGAVALIVIGILAAATR</sequence>
<evidence type="ECO:0000313" key="3">
    <source>
        <dbReference type="Proteomes" id="UP000613840"/>
    </source>
</evidence>
<feature type="transmembrane region" description="Helical" evidence="1">
    <location>
        <begin position="100"/>
        <end position="122"/>
    </location>
</feature>
<dbReference type="EMBL" id="BMMZ01000003">
    <property type="protein sequence ID" value="GGL59567.1"/>
    <property type="molecule type" value="Genomic_DNA"/>
</dbReference>
<keyword evidence="1" id="KW-0812">Transmembrane</keyword>
<organism evidence="2 3">
    <name type="scientific">Microlunatus endophyticus</name>
    <dbReference type="NCBI Taxonomy" id="1716077"/>
    <lineage>
        <taxon>Bacteria</taxon>
        <taxon>Bacillati</taxon>
        <taxon>Actinomycetota</taxon>
        <taxon>Actinomycetes</taxon>
        <taxon>Propionibacteriales</taxon>
        <taxon>Propionibacteriaceae</taxon>
        <taxon>Microlunatus</taxon>
    </lineage>
</organism>
<accession>A0A917S5G8</accession>
<keyword evidence="1" id="KW-1133">Transmembrane helix</keyword>
<keyword evidence="3" id="KW-1185">Reference proteome</keyword>
<keyword evidence="1" id="KW-0472">Membrane</keyword>
<dbReference type="AlphaFoldDB" id="A0A917S5G8"/>
<gene>
    <name evidence="2" type="ORF">GCM10011575_17680</name>
</gene>
<dbReference type="Proteomes" id="UP000613840">
    <property type="component" value="Unassembled WGS sequence"/>
</dbReference>
<reference evidence="2" key="1">
    <citation type="journal article" date="2014" name="Int. J. Syst. Evol. Microbiol.">
        <title>Complete genome sequence of Corynebacterium casei LMG S-19264T (=DSM 44701T), isolated from a smear-ripened cheese.</title>
        <authorList>
            <consortium name="US DOE Joint Genome Institute (JGI-PGF)"/>
            <person name="Walter F."/>
            <person name="Albersmeier A."/>
            <person name="Kalinowski J."/>
            <person name="Ruckert C."/>
        </authorList>
    </citation>
    <scope>NUCLEOTIDE SEQUENCE</scope>
    <source>
        <strain evidence="2">CGMCC 4.7306</strain>
    </source>
</reference>
<protein>
    <submittedName>
        <fullName evidence="2">Uncharacterized protein</fullName>
    </submittedName>
</protein>
<name>A0A917S5G8_9ACTN</name>
<dbReference type="RefSeq" id="WP_188894804.1">
    <property type="nucleotide sequence ID" value="NZ_BMMZ01000003.1"/>
</dbReference>
<proteinExistence type="predicted"/>